<comment type="caution">
    <text evidence="7">The sequence shown here is derived from an EMBL/GenBank/DDBJ whole genome shotgun (WGS) entry which is preliminary data.</text>
</comment>
<sequence length="1249" mass="129378">MRKILITAVACLPVTAWAQDEEQQTADRGLIAGFIQDQLSSAGRSVQIYGFEGALSSRATIDRLTIGDDEGIWLDAQDLVLDWDRSALLGGEIDISELTAGRIEVIRAPQTEAAPPEPTAQPFALPELPVSIKVDQFEIGELDLGETLLGEAVQMNISGQASLAGGEGSANFAASRTDDKQGEFLIDAAYSNTTRELDLTMRLEEGPEGLAATTIGLPGEPAVLLELQGSGPISDYAANLTIATDGVERLSGDVVLATEQPAEGSTEAATQTFRLDVGGDVTALFMPQYRDFFGENIELIAEGRKDPDGRVILSDLNLDAQSLDLTGDLAIGADGWPERFRLSGTMQSPDGTPVILPISGPQTEVDNAILDISFDQNAGEAWTANIRANGFRRPGLALPELELSGGGTISREDGSVTVDLNYAANGIELDDVGTAQALGTRLSGELGIDYAEGQPINVRKFTLNGSGVDGDLTATIETLENEVRVTPDLTLSVQGLGRFATLANLPGLGGSADMKVAGTIDILSSAADITVDAATTDLTVGIEQVDNLIAGDGTVNVRLIRDEEGTRVEGLRIETPETLLTGDLSYTDAILTAAVDVETDAENVFPGASDRLAINARGSLDAEGRVSGDASIARAEDLITVTLSLPQEGLGTVKGDLHLTDLSQFAGLTGQSLSGALDARIDGQATRDASEFVIDLTSTANGLGIGNAQVDQLLVGTGRMSGQITREGNQFGVRGLDLSFPNISLTGDLDNTDGQSAADFQLRLADIGMFTPEFRGPLTANGSARQQGDNWTIDVSATGPGGTQADIAGTASTSGNLNLNVDGSAPLGLINGLLEPRRLSGLANFNLRINGPAALNSVSGTITTTGAAISAPTLGQSINSIDARVTLGGGSADITLTGQSGQGGQISVGGRVGLSGNYPANLNIGLQEIVLRDPLLYETTASGQVTLNGGLTGGAVIGGVVNLGRTEVRVPSSTVGSLGSLPEVIHLNTPADVSATLSRAGAANASSSGTTSGGTSVAYPLNLTINAPSRVFIRGRGLDAELGGSVQISGTTNQVIPSGQFSLIRGRLDILQQRFDLSEGIITLQGDFDPYIRLVAQTEAETGTDVSIIIAGPVSDPSVTFESSPELPQDEVLSQLIFGRDLSSISPLQAVQLAAAVGTLAGRGDGGFINDFRINAGLDDLDITTDDAGNAAVRAGKYLSENVYTDVTVSADGTSEINLNLDVTNDITAKGSFGSDGETSIGIYYERDY</sequence>
<dbReference type="PANTHER" id="PTHR36985">
    <property type="entry name" value="TRANSLOCATION AND ASSEMBLY MODULE SUBUNIT TAMB"/>
    <property type="match status" value="1"/>
</dbReference>
<keyword evidence="4" id="KW-0472">Membrane</keyword>
<feature type="signal peptide" evidence="5">
    <location>
        <begin position="1"/>
        <end position="18"/>
    </location>
</feature>
<dbReference type="Pfam" id="PF04357">
    <property type="entry name" value="TamB"/>
    <property type="match status" value="1"/>
</dbReference>
<evidence type="ECO:0000256" key="3">
    <source>
        <dbReference type="ARBA" id="ARBA00022989"/>
    </source>
</evidence>
<dbReference type="PANTHER" id="PTHR36985:SF1">
    <property type="entry name" value="TRANSLOCATION AND ASSEMBLY MODULE SUBUNIT TAMB"/>
    <property type="match status" value="1"/>
</dbReference>
<evidence type="ECO:0000313" key="8">
    <source>
        <dbReference type="Proteomes" id="UP000709466"/>
    </source>
</evidence>
<dbReference type="Proteomes" id="UP000709466">
    <property type="component" value="Unassembled WGS sequence"/>
</dbReference>
<accession>A0ABX0VZV4</accession>
<keyword evidence="8" id="KW-1185">Reference proteome</keyword>
<keyword evidence="5" id="KW-0732">Signal</keyword>
<dbReference type="EMBL" id="JAATOP010000004">
    <property type="protein sequence ID" value="NIY72177.1"/>
    <property type="molecule type" value="Genomic_DNA"/>
</dbReference>
<keyword evidence="2" id="KW-0812">Transmembrane</keyword>
<reference evidence="7 8" key="1">
    <citation type="submission" date="2020-03" db="EMBL/GenBank/DDBJ databases">
        <title>Bacterial isolates of synthetic phycosphere.</title>
        <authorList>
            <person name="Fu H."/>
            <person name="Moran M.A."/>
        </authorList>
    </citation>
    <scope>NUCLEOTIDE SEQUENCE [LARGE SCALE GENOMIC DNA]</scope>
    <source>
        <strain evidence="7 8">HF1</strain>
    </source>
</reference>
<dbReference type="InterPro" id="IPR007452">
    <property type="entry name" value="TamB_C"/>
</dbReference>
<organism evidence="7 8">
    <name type="scientific">Marivivens donghaensis</name>
    <dbReference type="NCBI Taxonomy" id="1699413"/>
    <lineage>
        <taxon>Bacteria</taxon>
        <taxon>Pseudomonadati</taxon>
        <taxon>Pseudomonadota</taxon>
        <taxon>Alphaproteobacteria</taxon>
        <taxon>Rhodobacterales</taxon>
        <taxon>Paracoccaceae</taxon>
        <taxon>Marivivens group</taxon>
        <taxon>Marivivens</taxon>
    </lineage>
</organism>
<dbReference type="RefSeq" id="WP_167637569.1">
    <property type="nucleotide sequence ID" value="NZ_JAATOP010000004.1"/>
</dbReference>
<gene>
    <name evidence="7" type="ORF">HCZ30_06985</name>
</gene>
<evidence type="ECO:0000256" key="1">
    <source>
        <dbReference type="ARBA" id="ARBA00004167"/>
    </source>
</evidence>
<name>A0ABX0VZV4_9RHOB</name>
<proteinExistence type="predicted"/>
<evidence type="ECO:0000256" key="2">
    <source>
        <dbReference type="ARBA" id="ARBA00022692"/>
    </source>
</evidence>
<feature type="chain" id="PRO_5046442892" evidence="5">
    <location>
        <begin position="19"/>
        <end position="1249"/>
    </location>
</feature>
<evidence type="ECO:0000256" key="5">
    <source>
        <dbReference type="SAM" id="SignalP"/>
    </source>
</evidence>
<evidence type="ECO:0000259" key="6">
    <source>
        <dbReference type="Pfam" id="PF04357"/>
    </source>
</evidence>
<comment type="subcellular location">
    <subcellularLocation>
        <location evidence="1">Membrane</location>
        <topology evidence="1">Single-pass membrane protein</topology>
    </subcellularLocation>
</comment>
<evidence type="ECO:0000313" key="7">
    <source>
        <dbReference type="EMBL" id="NIY72177.1"/>
    </source>
</evidence>
<feature type="domain" description="Translocation and assembly module TamB C-terminal" evidence="6">
    <location>
        <begin position="896"/>
        <end position="1249"/>
    </location>
</feature>
<evidence type="ECO:0000256" key="4">
    <source>
        <dbReference type="ARBA" id="ARBA00023136"/>
    </source>
</evidence>
<protein>
    <submittedName>
        <fullName evidence="7">Translocation/assembly module TamB</fullName>
    </submittedName>
</protein>
<keyword evidence="3" id="KW-1133">Transmembrane helix</keyword>